<dbReference type="Pfam" id="PF01063">
    <property type="entry name" value="Aminotran_4"/>
    <property type="match status" value="1"/>
</dbReference>
<accession>A0A5B2WLR7</accession>
<dbReference type="InterPro" id="IPR036038">
    <property type="entry name" value="Aminotransferase-like"/>
</dbReference>
<proteinExistence type="predicted"/>
<dbReference type="OrthoDB" id="8912228at2"/>
<protein>
    <submittedName>
        <fullName evidence="1">Aminotransferase</fullName>
    </submittedName>
</protein>
<dbReference type="EMBL" id="VUOB01000080">
    <property type="protein sequence ID" value="KAA2251409.1"/>
    <property type="molecule type" value="Genomic_DNA"/>
</dbReference>
<dbReference type="Proteomes" id="UP000323454">
    <property type="component" value="Unassembled WGS sequence"/>
</dbReference>
<reference evidence="1 2" key="2">
    <citation type="submission" date="2019-09" db="EMBL/GenBank/DDBJ databases">
        <authorList>
            <person name="Jin C."/>
        </authorList>
    </citation>
    <scope>NUCLEOTIDE SEQUENCE [LARGE SCALE GENOMIC DNA]</scope>
    <source>
        <strain evidence="1 2">AN110305</strain>
    </source>
</reference>
<dbReference type="NCBIfam" id="NF006734">
    <property type="entry name" value="PRK09266.1"/>
    <property type="match status" value="1"/>
</dbReference>
<keyword evidence="1" id="KW-0032">Aminotransferase</keyword>
<dbReference type="GO" id="GO:0008483">
    <property type="term" value="F:transaminase activity"/>
    <property type="evidence" value="ECO:0007669"/>
    <property type="project" value="UniProtKB-KW"/>
</dbReference>
<gene>
    <name evidence="1" type="ORF">F0L68_37320</name>
</gene>
<dbReference type="SUPFAM" id="SSF56752">
    <property type="entry name" value="D-aminoacid aminotransferase-like PLP-dependent enzymes"/>
    <property type="match status" value="1"/>
</dbReference>
<keyword evidence="1" id="KW-0808">Transferase</keyword>
<sequence>MPSFGAELDGVLATPAQLAALALTNYGHFTTMLVADGLVRGLALHLARLTRDCRTLFDAALDTGWVRWLVRQAVEHNAEGARAVVVRVTVFDPDLGVPHPGAAARPRVLVTLRPAPGGPPAPLRVRSLRYQRDTPSVKHVGLFGPMLHRRRAQRGGVEDVLFTGPGSRVSEGATWNVGFLDGDRLVWPAAECLPGVTMALLNQVHDGPVAVEPVALDRVPTLRAALATNAAIGVRPLTGIDGVDLPTDPAALGRLRAAYEAVAGEPI</sequence>
<dbReference type="InterPro" id="IPR043131">
    <property type="entry name" value="BCAT-like_N"/>
</dbReference>
<dbReference type="AlphaFoldDB" id="A0A5B2WLR7"/>
<evidence type="ECO:0000313" key="1">
    <source>
        <dbReference type="EMBL" id="KAA2251409.1"/>
    </source>
</evidence>
<keyword evidence="2" id="KW-1185">Reference proteome</keyword>
<reference evidence="1 2" key="1">
    <citation type="submission" date="2019-09" db="EMBL/GenBank/DDBJ databases">
        <title>Goodfellowia gen. nov., a new genus of the Pseudonocardineae related to Actinoalloteichus, containing Goodfellowia coeruleoviolacea gen. nov., comb. nov. gen. nov., comb. nov.</title>
        <authorList>
            <person name="Labeda D."/>
        </authorList>
    </citation>
    <scope>NUCLEOTIDE SEQUENCE [LARGE SCALE GENOMIC DNA]</scope>
    <source>
        <strain evidence="1 2">AN110305</strain>
    </source>
</reference>
<dbReference type="InterPro" id="IPR043132">
    <property type="entry name" value="BCAT-like_C"/>
</dbReference>
<name>A0A5B2WLR7_9PSEU</name>
<evidence type="ECO:0000313" key="2">
    <source>
        <dbReference type="Proteomes" id="UP000323454"/>
    </source>
</evidence>
<comment type="caution">
    <text evidence="1">The sequence shown here is derived from an EMBL/GenBank/DDBJ whole genome shotgun (WGS) entry which is preliminary data.</text>
</comment>
<dbReference type="Gene3D" id="3.30.470.10">
    <property type="match status" value="1"/>
</dbReference>
<organism evidence="1 2">
    <name type="scientific">Solihabitans fulvus</name>
    <dbReference type="NCBI Taxonomy" id="1892852"/>
    <lineage>
        <taxon>Bacteria</taxon>
        <taxon>Bacillati</taxon>
        <taxon>Actinomycetota</taxon>
        <taxon>Actinomycetes</taxon>
        <taxon>Pseudonocardiales</taxon>
        <taxon>Pseudonocardiaceae</taxon>
        <taxon>Solihabitans</taxon>
    </lineage>
</organism>
<dbReference type="Gene3D" id="3.20.10.10">
    <property type="entry name" value="D-amino Acid Aminotransferase, subunit A, domain 2"/>
    <property type="match status" value="1"/>
</dbReference>
<dbReference type="InterPro" id="IPR001544">
    <property type="entry name" value="Aminotrans_IV"/>
</dbReference>